<keyword evidence="4" id="KW-1185">Reference proteome</keyword>
<evidence type="ECO:0000259" key="2">
    <source>
        <dbReference type="PROSITE" id="PS51819"/>
    </source>
</evidence>
<organism evidence="3 4">
    <name type="scientific">Xylaria flabelliformis</name>
    <dbReference type="NCBI Taxonomy" id="2512241"/>
    <lineage>
        <taxon>Eukaryota</taxon>
        <taxon>Fungi</taxon>
        <taxon>Dikarya</taxon>
        <taxon>Ascomycota</taxon>
        <taxon>Pezizomycotina</taxon>
        <taxon>Sordariomycetes</taxon>
        <taxon>Xylariomycetidae</taxon>
        <taxon>Xylariales</taxon>
        <taxon>Xylariaceae</taxon>
        <taxon>Xylaria</taxon>
    </lineage>
</organism>
<dbReference type="InterPro" id="IPR029068">
    <property type="entry name" value="Glyas_Bleomycin-R_OHBP_Dase"/>
</dbReference>
<evidence type="ECO:0000313" key="4">
    <source>
        <dbReference type="Proteomes" id="UP000319160"/>
    </source>
</evidence>
<proteinExistence type="predicted"/>
<dbReference type="OrthoDB" id="3342959at2759"/>
<feature type="chain" id="PRO_5021717293" description="VOC domain-containing protein" evidence="1">
    <location>
        <begin position="22"/>
        <end position="318"/>
    </location>
</feature>
<sequence length="318" mass="34656">MKVQAATTFLCGLLSASVATAQGGPGGNNDFLSDGPFAFHVKGKGGNSSIDGYLTTLPTLATEWLLQYEAERYPKADNSSYRFYFNYTGGMQSQGDAAGFFVTDYVGASTNPVGLKGKAMSLRFDFNTNVGLALLGAGTAALSGFNADTKAFLAHYMDDSTFVPGHGPATQDYIYQYLHHLKLPAADLVKTYNFYTNVLPFQAIPSLNHYTASGKLYGALFSNGAGLLVEIRENAQQAVAQKGFDPVTWGVSTRNDLEEWAAWLASQGVKHSKILMGVKGWVLCLEDPDGKIVRLYTTEEEHEWCEPDKDDYWLNTPT</sequence>
<evidence type="ECO:0000256" key="1">
    <source>
        <dbReference type="SAM" id="SignalP"/>
    </source>
</evidence>
<evidence type="ECO:0000313" key="3">
    <source>
        <dbReference type="EMBL" id="TRX92172.1"/>
    </source>
</evidence>
<dbReference type="InterPro" id="IPR004360">
    <property type="entry name" value="Glyas_Fos-R_dOase_dom"/>
</dbReference>
<dbReference type="AlphaFoldDB" id="A0A553HW44"/>
<dbReference type="PROSITE" id="PS51819">
    <property type="entry name" value="VOC"/>
    <property type="match status" value="1"/>
</dbReference>
<dbReference type="InterPro" id="IPR037523">
    <property type="entry name" value="VOC_core"/>
</dbReference>
<dbReference type="SUPFAM" id="SSF54593">
    <property type="entry name" value="Glyoxalase/Bleomycin resistance protein/Dihydroxybiphenyl dioxygenase"/>
    <property type="match status" value="1"/>
</dbReference>
<accession>A0A553HW44</accession>
<dbReference type="Proteomes" id="UP000319160">
    <property type="component" value="Unassembled WGS sequence"/>
</dbReference>
<gene>
    <name evidence="3" type="ORF">FHL15_007039</name>
</gene>
<name>A0A553HW44_9PEZI</name>
<keyword evidence="1" id="KW-0732">Signal</keyword>
<reference evidence="4" key="1">
    <citation type="submission" date="2019-06" db="EMBL/GenBank/DDBJ databases">
        <title>Draft genome sequence of the griseofulvin-producing fungus Xylaria cubensis strain G536.</title>
        <authorList>
            <person name="Mead M.E."/>
            <person name="Raja H.A."/>
            <person name="Steenwyk J.L."/>
            <person name="Knowles S.L."/>
            <person name="Oberlies N.H."/>
            <person name="Rokas A."/>
        </authorList>
    </citation>
    <scope>NUCLEOTIDE SEQUENCE [LARGE SCALE GENOMIC DNA]</scope>
    <source>
        <strain evidence="4">G536</strain>
    </source>
</reference>
<dbReference type="CDD" id="cd06587">
    <property type="entry name" value="VOC"/>
    <property type="match status" value="1"/>
</dbReference>
<dbReference type="Pfam" id="PF00903">
    <property type="entry name" value="Glyoxalase"/>
    <property type="match status" value="1"/>
</dbReference>
<feature type="domain" description="VOC" evidence="2">
    <location>
        <begin position="177"/>
        <end position="298"/>
    </location>
</feature>
<protein>
    <recommendedName>
        <fullName evidence="2">VOC domain-containing protein</fullName>
    </recommendedName>
</protein>
<dbReference type="Gene3D" id="3.10.180.10">
    <property type="entry name" value="2,3-Dihydroxybiphenyl 1,2-Dioxygenase, domain 1"/>
    <property type="match status" value="1"/>
</dbReference>
<feature type="signal peptide" evidence="1">
    <location>
        <begin position="1"/>
        <end position="21"/>
    </location>
</feature>
<comment type="caution">
    <text evidence="3">The sequence shown here is derived from an EMBL/GenBank/DDBJ whole genome shotgun (WGS) entry which is preliminary data.</text>
</comment>
<dbReference type="EMBL" id="VFLP01000039">
    <property type="protein sequence ID" value="TRX92172.1"/>
    <property type="molecule type" value="Genomic_DNA"/>
</dbReference>